<evidence type="ECO:0000313" key="7">
    <source>
        <dbReference type="Proteomes" id="UP000489190"/>
    </source>
</evidence>
<dbReference type="SUPFAM" id="SSF52218">
    <property type="entry name" value="Flavoproteins"/>
    <property type="match status" value="1"/>
</dbReference>
<dbReference type="GO" id="GO:0005829">
    <property type="term" value="C:cytosol"/>
    <property type="evidence" value="ECO:0007669"/>
    <property type="project" value="TreeGrafter"/>
</dbReference>
<dbReference type="Proteomes" id="UP000441404">
    <property type="component" value="Unassembled WGS sequence"/>
</dbReference>
<sequence>MSKRVLIILGHPSTDSFCGAIANNYFEAATHAGHEVRIVQLGALNFDPVLHEGYNQIQTLEQDLLDAQADIMWAEHLVFVFPLWWGGVPALLKGFIDRTFLPGFAFKYRQGKVFPDKLLIGRTAHLLVAMDTAPWYYKWVYWMPGLHQMRKHTLAFCGIKPLTTLMFGPVLTSTTTQRQRWLQQAMTLARR</sequence>
<evidence type="ECO:0000256" key="2">
    <source>
        <dbReference type="ARBA" id="ARBA00023002"/>
    </source>
</evidence>
<keyword evidence="2" id="KW-0560">Oxidoreductase</keyword>
<organism evidence="5 7">
    <name type="scientific">Pseudomonas helleri</name>
    <dbReference type="NCBI Taxonomy" id="1608996"/>
    <lineage>
        <taxon>Bacteria</taxon>
        <taxon>Pseudomonadati</taxon>
        <taxon>Pseudomonadota</taxon>
        <taxon>Gammaproteobacteria</taxon>
        <taxon>Pseudomonadales</taxon>
        <taxon>Pseudomonadaceae</taxon>
        <taxon>Pseudomonas</taxon>
    </lineage>
</organism>
<protein>
    <submittedName>
        <fullName evidence="5">Flavodoxin family protein</fullName>
    </submittedName>
</protein>
<dbReference type="Pfam" id="PF02525">
    <property type="entry name" value="Flavodoxin_2"/>
    <property type="match status" value="1"/>
</dbReference>
<evidence type="ECO:0000313" key="6">
    <source>
        <dbReference type="Proteomes" id="UP000441404"/>
    </source>
</evidence>
<evidence type="ECO:0000313" key="5">
    <source>
        <dbReference type="EMBL" id="MQT91916.1"/>
    </source>
</evidence>
<dbReference type="InterPro" id="IPR051545">
    <property type="entry name" value="NAD(P)H_dehydrogenase_qn"/>
</dbReference>
<reference evidence="6 7" key="1">
    <citation type="submission" date="2019-10" db="EMBL/GenBank/DDBJ databases">
        <title>Evaluation of single-gene subtyping targets for Pseudomonas.</title>
        <authorList>
            <person name="Reichler S.J."/>
            <person name="Orsi R.H."/>
            <person name="Wiedmann M."/>
            <person name="Martin N.H."/>
            <person name="Murphy S.I."/>
        </authorList>
    </citation>
    <scope>NUCLEOTIDE SEQUENCE [LARGE SCALE GENOMIC DNA]</scope>
    <source>
        <strain evidence="5 7">FSL R10-3254</strain>
        <strain evidence="4 6">FSL R10-3257</strain>
    </source>
</reference>
<dbReference type="Proteomes" id="UP000489190">
    <property type="component" value="Unassembled WGS sequence"/>
</dbReference>
<dbReference type="Gene3D" id="3.40.50.360">
    <property type="match status" value="1"/>
</dbReference>
<dbReference type="PANTHER" id="PTHR10204:SF34">
    <property type="entry name" value="NAD(P)H DEHYDROGENASE [QUINONE] 1 ISOFORM 1"/>
    <property type="match status" value="1"/>
</dbReference>
<evidence type="ECO:0000256" key="1">
    <source>
        <dbReference type="ARBA" id="ARBA00006252"/>
    </source>
</evidence>
<proteinExistence type="inferred from homology"/>
<dbReference type="GO" id="GO:0003955">
    <property type="term" value="F:NAD(P)H dehydrogenase (quinone) activity"/>
    <property type="evidence" value="ECO:0007669"/>
    <property type="project" value="TreeGrafter"/>
</dbReference>
<evidence type="ECO:0000259" key="3">
    <source>
        <dbReference type="Pfam" id="PF02525"/>
    </source>
</evidence>
<gene>
    <name evidence="5" type="ORF">GHO39_22660</name>
    <name evidence="4" type="ORF">GHO40_23070</name>
</gene>
<dbReference type="RefSeq" id="WP_153330463.1">
    <property type="nucleotide sequence ID" value="NZ_WIWI01000078.1"/>
</dbReference>
<dbReference type="InterPro" id="IPR003680">
    <property type="entry name" value="Flavodoxin_fold"/>
</dbReference>
<dbReference type="EMBL" id="WIWJ01000059">
    <property type="protein sequence ID" value="MQT49588.1"/>
    <property type="molecule type" value="Genomic_DNA"/>
</dbReference>
<dbReference type="PANTHER" id="PTHR10204">
    <property type="entry name" value="NAD P H OXIDOREDUCTASE-RELATED"/>
    <property type="match status" value="1"/>
</dbReference>
<dbReference type="AlphaFoldDB" id="A0A6A7YJP1"/>
<dbReference type="EMBL" id="WIWI01000078">
    <property type="protein sequence ID" value="MQT91916.1"/>
    <property type="molecule type" value="Genomic_DNA"/>
</dbReference>
<feature type="domain" description="Flavodoxin-like fold" evidence="3">
    <location>
        <begin position="3"/>
        <end position="174"/>
    </location>
</feature>
<accession>A0A6A7YJP1</accession>
<evidence type="ECO:0000313" key="4">
    <source>
        <dbReference type="EMBL" id="MQT49588.1"/>
    </source>
</evidence>
<name>A0A6A7YJP1_9PSED</name>
<comment type="similarity">
    <text evidence="1">Belongs to the NAD(P)H dehydrogenase (quinone) family.</text>
</comment>
<dbReference type="InterPro" id="IPR029039">
    <property type="entry name" value="Flavoprotein-like_sf"/>
</dbReference>
<comment type="caution">
    <text evidence="5">The sequence shown here is derived from an EMBL/GenBank/DDBJ whole genome shotgun (WGS) entry which is preliminary data.</text>
</comment>